<comment type="caution">
    <text evidence="2">The sequence shown here is derived from an EMBL/GenBank/DDBJ whole genome shotgun (WGS) entry which is preliminary data.</text>
</comment>
<dbReference type="InterPro" id="IPR025161">
    <property type="entry name" value="IS402-like_dom"/>
</dbReference>
<sequence length="97" mass="11056">MRRSYPSEGDDDTSLFLLPSLLLSPEAAIQRRYAIRETLNALLWVTRTGAQWASLPHDFPPAETVRQQAQRWLQAGCFENAAHDPRRLCCLNQFRGG</sequence>
<name>A0A7W8JYY4_9DEIO</name>
<reference evidence="2 3" key="1">
    <citation type="submission" date="2020-08" db="EMBL/GenBank/DDBJ databases">
        <title>Genomic Encyclopedia of Type Strains, Phase IV (KMG-IV): sequencing the most valuable type-strain genomes for metagenomic binning, comparative biology and taxonomic classification.</title>
        <authorList>
            <person name="Goeker M."/>
        </authorList>
    </citation>
    <scope>NUCLEOTIDE SEQUENCE [LARGE SCALE GENOMIC DNA]</scope>
    <source>
        <strain evidence="2 3">DSM 27939</strain>
    </source>
</reference>
<proteinExistence type="predicted"/>
<organism evidence="2 3">
    <name type="scientific">Deinococcus humi</name>
    <dbReference type="NCBI Taxonomy" id="662880"/>
    <lineage>
        <taxon>Bacteria</taxon>
        <taxon>Thermotogati</taxon>
        <taxon>Deinococcota</taxon>
        <taxon>Deinococci</taxon>
        <taxon>Deinococcales</taxon>
        <taxon>Deinococcaceae</taxon>
        <taxon>Deinococcus</taxon>
    </lineage>
</organism>
<feature type="domain" description="Insertion element IS402-like" evidence="1">
    <location>
        <begin position="26"/>
        <end position="80"/>
    </location>
</feature>
<evidence type="ECO:0000259" key="1">
    <source>
        <dbReference type="Pfam" id="PF13340"/>
    </source>
</evidence>
<protein>
    <submittedName>
        <fullName evidence="2">Transposase</fullName>
    </submittedName>
</protein>
<dbReference type="PANTHER" id="PTHR30007">
    <property type="entry name" value="PHP DOMAIN PROTEIN"/>
    <property type="match status" value="1"/>
</dbReference>
<dbReference type="EMBL" id="JACHFL010000022">
    <property type="protein sequence ID" value="MBB5365796.1"/>
    <property type="molecule type" value="Genomic_DNA"/>
</dbReference>
<dbReference type="Proteomes" id="UP000552709">
    <property type="component" value="Unassembled WGS sequence"/>
</dbReference>
<accession>A0A7W8JYY4</accession>
<gene>
    <name evidence="2" type="ORF">HNQ08_004922</name>
</gene>
<evidence type="ECO:0000313" key="3">
    <source>
        <dbReference type="Proteomes" id="UP000552709"/>
    </source>
</evidence>
<keyword evidence="3" id="KW-1185">Reference proteome</keyword>
<evidence type="ECO:0000313" key="2">
    <source>
        <dbReference type="EMBL" id="MBB5365796.1"/>
    </source>
</evidence>
<dbReference type="AlphaFoldDB" id="A0A7W8JYY4"/>
<dbReference type="Pfam" id="PF13340">
    <property type="entry name" value="DUF4096"/>
    <property type="match status" value="1"/>
</dbReference>
<dbReference type="PANTHER" id="PTHR30007:SF0">
    <property type="entry name" value="TRANSPOSASE"/>
    <property type="match status" value="1"/>
</dbReference>